<dbReference type="Gene3D" id="1.20.1260.10">
    <property type="match status" value="1"/>
</dbReference>
<dbReference type="Pfam" id="PF12902">
    <property type="entry name" value="Ferritin-like"/>
    <property type="match status" value="1"/>
</dbReference>
<reference evidence="2 3" key="1">
    <citation type="submission" date="2018-08" db="EMBL/GenBank/DDBJ databases">
        <title>Recombination of ecologically and evolutionarily significant loci maintains genetic cohesion in the Pseudomonas syringae species complex.</title>
        <authorList>
            <person name="Dillon M."/>
            <person name="Thakur S."/>
            <person name="Almeida R.N.D."/>
            <person name="Weir B.S."/>
            <person name="Guttman D.S."/>
        </authorList>
    </citation>
    <scope>NUCLEOTIDE SEQUENCE [LARGE SCALE GENOMIC DNA]</scope>
    <source>
        <strain evidence="2 3">ICMP 3353</strain>
    </source>
</reference>
<organism evidence="2 3">
    <name type="scientific">Pseudomonas cichorii</name>
    <dbReference type="NCBI Taxonomy" id="36746"/>
    <lineage>
        <taxon>Bacteria</taxon>
        <taxon>Pseudomonadati</taxon>
        <taxon>Pseudomonadota</taxon>
        <taxon>Gammaproteobacteria</taxon>
        <taxon>Pseudomonadales</taxon>
        <taxon>Pseudomonadaceae</taxon>
        <taxon>Pseudomonas</taxon>
    </lineage>
</organism>
<evidence type="ECO:0000313" key="3">
    <source>
        <dbReference type="Proteomes" id="UP000277236"/>
    </source>
</evidence>
<dbReference type="AlphaFoldDB" id="A0A3M4M9G8"/>
<dbReference type="CDD" id="cd00657">
    <property type="entry name" value="Ferritin_like"/>
    <property type="match status" value="1"/>
</dbReference>
<dbReference type="InterPro" id="IPR012347">
    <property type="entry name" value="Ferritin-like"/>
</dbReference>
<comment type="caution">
    <text evidence="2">The sequence shown here is derived from an EMBL/GenBank/DDBJ whole genome shotgun (WGS) entry which is preliminary data.</text>
</comment>
<dbReference type="PANTHER" id="PTHR34400:SF4">
    <property type="entry name" value="MEMBRANE PROTEIN"/>
    <property type="match status" value="1"/>
</dbReference>
<sequence length="348" mass="37568">MPMIRLQLSTIAGLQGPTVTVQAVLEALQQAIELEHSTIPPYLYALYSLDASKNAEIAAIVSSVVVEEMLHMTLASNVMNALGGSPVIDSPGFIPNYPGPLPGGVQSDLTVHLAPFSQKQLKTFLQIEEPEHALDFKLLAAQKYLTIGQFYTAIADAIEQLGEDVFLNPSPNQVGPDLMRESVVVHNVATARQAIRTIIDQGEGTSLSPLEKVGPGYAHYYRFMQIQKGKRLVPTPDGGPTPEDKYAYAGDPITLDHKGVYPVATDPGPYKPGTVQSFANDNFNYTYTSLLQSLHALFNGDSSASRMNTAMGLMMSLKGQAKAMMAGVPDPKVFTGPTFQYQPTNPAN</sequence>
<gene>
    <name evidence="2" type="ORF">ALQ04_01310</name>
</gene>
<feature type="domain" description="Iminophenyl-pyruvate dimer synthase" evidence="1">
    <location>
        <begin position="28"/>
        <end position="227"/>
    </location>
</feature>
<accession>A0A3M4M9G8</accession>
<proteinExistence type="predicted"/>
<dbReference type="InterPro" id="IPR026820">
    <property type="entry name" value="VioB/RebD_dom"/>
</dbReference>
<evidence type="ECO:0000259" key="1">
    <source>
        <dbReference type="Pfam" id="PF12902"/>
    </source>
</evidence>
<evidence type="ECO:0000313" key="2">
    <source>
        <dbReference type="EMBL" id="RMQ49791.1"/>
    </source>
</evidence>
<protein>
    <recommendedName>
        <fullName evidence="1">Iminophenyl-pyruvate dimer synthase domain-containing protein</fullName>
    </recommendedName>
</protein>
<dbReference type="SUPFAM" id="SSF47240">
    <property type="entry name" value="Ferritin-like"/>
    <property type="match status" value="1"/>
</dbReference>
<name>A0A3M4M9G8_PSECI</name>
<dbReference type="Proteomes" id="UP000277236">
    <property type="component" value="Unassembled WGS sequence"/>
</dbReference>
<dbReference type="InterPro" id="IPR009078">
    <property type="entry name" value="Ferritin-like_SF"/>
</dbReference>
<dbReference type="EMBL" id="RBRE01000014">
    <property type="protein sequence ID" value="RMQ49791.1"/>
    <property type="molecule type" value="Genomic_DNA"/>
</dbReference>
<dbReference type="OrthoDB" id="9795032at2"/>
<dbReference type="PANTHER" id="PTHR34400">
    <property type="match status" value="1"/>
</dbReference>